<proteinExistence type="predicted"/>
<evidence type="ECO:0000313" key="2">
    <source>
        <dbReference type="Proteomes" id="UP001149090"/>
    </source>
</evidence>
<comment type="caution">
    <text evidence="1">The sequence shown here is derived from an EMBL/GenBank/DDBJ whole genome shotgun (WGS) entry which is preliminary data.</text>
</comment>
<reference evidence="1" key="1">
    <citation type="submission" date="2022-10" db="EMBL/GenBank/DDBJ databases">
        <title>Novel sulphate-reducing endosymbionts in the free-living metamonad Anaeramoeba.</title>
        <authorList>
            <person name="Jerlstrom-Hultqvist J."/>
            <person name="Cepicka I."/>
            <person name="Gallot-Lavallee L."/>
            <person name="Salas-Leiva D."/>
            <person name="Curtis B.A."/>
            <person name="Zahonova K."/>
            <person name="Pipaliya S."/>
            <person name="Dacks J."/>
            <person name="Roger A.J."/>
        </authorList>
    </citation>
    <scope>NUCLEOTIDE SEQUENCE</scope>
    <source>
        <strain evidence="1">BMAN</strain>
    </source>
</reference>
<dbReference type="EMBL" id="JAPDFW010000112">
    <property type="protein sequence ID" value="KAJ5068835.1"/>
    <property type="molecule type" value="Genomic_DNA"/>
</dbReference>
<gene>
    <name evidence="1" type="ORF">M0811_12141</name>
</gene>
<sequence length="277" mass="31932">MTNKNINTNFLPSLNPLISNPLFFLIGGSSSVSADLIVRYKLNSKPTTFTQKKSLFIRAGLNDVLVENLKRYWSKKLNLKPEERWKLGFISGFCIGVSKSIATVLYRNCCENWKKKTEKENNQNNQNDPKDSILSNSLISPPINLISSPKKSSQIFQDFQNLFIHEGIYATFYHGFREFNYYWIVKYLLPNQMHWFSQISTAILLGGITSAQASFASRPFSVILNNFVNKKKTTYQEIESKTIKQAKYRVPRSSIKLCFYRQSKQLIIPTLAKMLPK</sequence>
<protein>
    <submittedName>
        <fullName evidence="1">Uncharacterized protein</fullName>
    </submittedName>
</protein>
<accession>A0A9Q0LBD7</accession>
<organism evidence="1 2">
    <name type="scientific">Anaeramoeba ignava</name>
    <name type="common">Anaerobic marine amoeba</name>
    <dbReference type="NCBI Taxonomy" id="1746090"/>
    <lineage>
        <taxon>Eukaryota</taxon>
        <taxon>Metamonada</taxon>
        <taxon>Anaeramoebidae</taxon>
        <taxon>Anaeramoeba</taxon>
    </lineage>
</organism>
<dbReference type="Proteomes" id="UP001149090">
    <property type="component" value="Unassembled WGS sequence"/>
</dbReference>
<keyword evidence="2" id="KW-1185">Reference proteome</keyword>
<evidence type="ECO:0000313" key="1">
    <source>
        <dbReference type="EMBL" id="KAJ5068835.1"/>
    </source>
</evidence>
<name>A0A9Q0LBD7_ANAIG</name>
<dbReference type="AlphaFoldDB" id="A0A9Q0LBD7"/>